<name>A0A2H9VR90_9SPHI</name>
<comment type="caution">
    <text evidence="3">The sequence shown here is derived from an EMBL/GenBank/DDBJ whole genome shotgun (WGS) entry which is preliminary data.</text>
</comment>
<evidence type="ECO:0000313" key="4">
    <source>
        <dbReference type="Proteomes" id="UP000242687"/>
    </source>
</evidence>
<reference evidence="3 4" key="1">
    <citation type="submission" date="2017-11" db="EMBL/GenBank/DDBJ databases">
        <title>Genomic Encyclopedia of Archaeal and Bacterial Type Strains, Phase II (KMG-II): From Individual Species to Whole Genera.</title>
        <authorList>
            <person name="Goeker M."/>
        </authorList>
    </citation>
    <scope>NUCLEOTIDE SEQUENCE [LARGE SCALE GENOMIC DNA]</scope>
    <source>
        <strain evidence="3 4">DSM 28175</strain>
    </source>
</reference>
<dbReference type="EMBL" id="PGFJ01000001">
    <property type="protein sequence ID" value="PJJ83340.1"/>
    <property type="molecule type" value="Genomic_DNA"/>
</dbReference>
<dbReference type="Proteomes" id="UP000242687">
    <property type="component" value="Unassembled WGS sequence"/>
</dbReference>
<evidence type="ECO:0000256" key="1">
    <source>
        <dbReference type="SAM" id="Coils"/>
    </source>
</evidence>
<dbReference type="AlphaFoldDB" id="A0A2H9VR90"/>
<feature type="signal peptide" evidence="2">
    <location>
        <begin position="1"/>
        <end position="22"/>
    </location>
</feature>
<gene>
    <name evidence="3" type="ORF">CLV57_0320</name>
</gene>
<proteinExistence type="predicted"/>
<protein>
    <submittedName>
        <fullName evidence="3">Uncharacterized protein</fullName>
    </submittedName>
</protein>
<keyword evidence="2" id="KW-0732">Signal</keyword>
<evidence type="ECO:0000313" key="3">
    <source>
        <dbReference type="EMBL" id="PJJ83340.1"/>
    </source>
</evidence>
<organism evidence="3 4">
    <name type="scientific">Mucilaginibacter auburnensis</name>
    <dbReference type="NCBI Taxonomy" id="1457233"/>
    <lineage>
        <taxon>Bacteria</taxon>
        <taxon>Pseudomonadati</taxon>
        <taxon>Bacteroidota</taxon>
        <taxon>Sphingobacteriia</taxon>
        <taxon>Sphingobacteriales</taxon>
        <taxon>Sphingobacteriaceae</taxon>
        <taxon>Mucilaginibacter</taxon>
    </lineage>
</organism>
<feature type="chain" id="PRO_5014194491" evidence="2">
    <location>
        <begin position="23"/>
        <end position="483"/>
    </location>
</feature>
<feature type="coiled-coil region" evidence="1">
    <location>
        <begin position="450"/>
        <end position="477"/>
    </location>
</feature>
<dbReference type="RefSeq" id="WP_100339615.1">
    <property type="nucleotide sequence ID" value="NZ_PGFJ01000001.1"/>
</dbReference>
<evidence type="ECO:0000256" key="2">
    <source>
        <dbReference type="SAM" id="SignalP"/>
    </source>
</evidence>
<dbReference type="OrthoDB" id="680331at2"/>
<keyword evidence="1" id="KW-0175">Coiled coil</keyword>
<accession>A0A2H9VR90</accession>
<sequence>MFTAKSLFITCLLFFFSLSSFAQWPYSGNHIYNDNTLNVGIGNGTAFTPSEKLTVLGNILTTNNFILDGSGTQNQIYFKQSGNIKTQLTSNFTDGTFSLFHQGSNKFIIEQAGNIGFGTSALQPIVSGAGLFSGQKPRMEVVTGYSTGAYSDLFTIRHYATGPTAETRQLGMILKLSGEQSTTESDKMGGLVLESLAPLTYSNQPNLNFVIGNQKRMTLTFNGNFGVGTENPLTKFSVVSAGSSTPSLLWQSSAGAPVASFFGENSAGNADMINGFASSASSSARPVYMIRRSRGTLSSPQAVQTGDYLGALIGSGYDGANFANRADISFIVDGAISPNYVPTAISFSNGDVTRVERMRISSNGKVGIGTQSPDEMLTVNGKVHTKEVKVDLNIPAPDYVFKASYKLRTLEEVNKYIQSNGHLPDVPSAQTMEQNGVNIGEMNMQLLKKVEELTLYLIEEQKKRHELENRLKKMELKLKKSSR</sequence>
<keyword evidence="4" id="KW-1185">Reference proteome</keyword>